<dbReference type="GO" id="GO:0005524">
    <property type="term" value="F:ATP binding"/>
    <property type="evidence" value="ECO:0007669"/>
    <property type="project" value="UniProtKB-KW"/>
</dbReference>
<evidence type="ECO:0000259" key="4">
    <source>
        <dbReference type="Pfam" id="PF13191"/>
    </source>
</evidence>
<feature type="region of interest" description="Disordered" evidence="3">
    <location>
        <begin position="241"/>
        <end position="312"/>
    </location>
</feature>
<name>A0A5M3VUE3_9ACTN</name>
<evidence type="ECO:0000313" key="6">
    <source>
        <dbReference type="Proteomes" id="UP000334990"/>
    </source>
</evidence>
<evidence type="ECO:0000256" key="1">
    <source>
        <dbReference type="ARBA" id="ARBA00022741"/>
    </source>
</evidence>
<dbReference type="AlphaFoldDB" id="A0A5M3VUE3"/>
<evidence type="ECO:0000256" key="3">
    <source>
        <dbReference type="SAM" id="MobiDB-lite"/>
    </source>
</evidence>
<dbReference type="InterPro" id="IPR027417">
    <property type="entry name" value="P-loop_NTPase"/>
</dbReference>
<dbReference type="Proteomes" id="UP000334990">
    <property type="component" value="Unassembled WGS sequence"/>
</dbReference>
<keyword evidence="6" id="KW-1185">Reference proteome</keyword>
<gene>
    <name evidence="5" type="ORF">Acor_22590</name>
</gene>
<protein>
    <recommendedName>
        <fullName evidence="4">Orc1-like AAA ATPase domain-containing protein</fullName>
    </recommendedName>
</protein>
<dbReference type="Gene3D" id="3.40.50.300">
    <property type="entry name" value="P-loop containing nucleotide triphosphate hydrolases"/>
    <property type="match status" value="1"/>
</dbReference>
<dbReference type="PANTHER" id="PTHR16305">
    <property type="entry name" value="TESTICULAR SOLUBLE ADENYLYL CYCLASE"/>
    <property type="match status" value="1"/>
</dbReference>
<comment type="caution">
    <text evidence="5">The sequence shown here is derived from an EMBL/GenBank/DDBJ whole genome shotgun (WGS) entry which is preliminary data.</text>
</comment>
<proteinExistence type="predicted"/>
<dbReference type="Pfam" id="PF13191">
    <property type="entry name" value="AAA_16"/>
    <property type="match status" value="1"/>
</dbReference>
<dbReference type="OrthoDB" id="483at2"/>
<feature type="compositionally biased region" description="Basic residues" evidence="3">
    <location>
        <begin position="269"/>
        <end position="288"/>
    </location>
</feature>
<reference evidence="5 6" key="1">
    <citation type="submission" date="2019-10" db="EMBL/GenBank/DDBJ databases">
        <title>Whole genome shotgun sequence of Acrocarpospora corrugata NBRC 13972.</title>
        <authorList>
            <person name="Ichikawa N."/>
            <person name="Kimura A."/>
            <person name="Kitahashi Y."/>
            <person name="Komaki H."/>
            <person name="Oguchi A."/>
        </authorList>
    </citation>
    <scope>NUCLEOTIDE SEQUENCE [LARGE SCALE GENOMIC DNA]</scope>
    <source>
        <strain evidence="5 6">NBRC 13972</strain>
    </source>
</reference>
<keyword evidence="2" id="KW-0067">ATP-binding</keyword>
<keyword evidence="1" id="KW-0547">Nucleotide-binding</keyword>
<dbReference type="PANTHER" id="PTHR16305:SF35">
    <property type="entry name" value="TRANSCRIPTIONAL ACTIVATOR DOMAIN"/>
    <property type="match status" value="1"/>
</dbReference>
<dbReference type="GO" id="GO:0004016">
    <property type="term" value="F:adenylate cyclase activity"/>
    <property type="evidence" value="ECO:0007669"/>
    <property type="project" value="TreeGrafter"/>
</dbReference>
<feature type="domain" description="Orc1-like AAA ATPase" evidence="4">
    <location>
        <begin position="14"/>
        <end position="151"/>
    </location>
</feature>
<feature type="compositionally biased region" description="Low complexity" evidence="3">
    <location>
        <begin position="259"/>
        <end position="268"/>
    </location>
</feature>
<organism evidence="5 6">
    <name type="scientific">Acrocarpospora corrugata</name>
    <dbReference type="NCBI Taxonomy" id="35763"/>
    <lineage>
        <taxon>Bacteria</taxon>
        <taxon>Bacillati</taxon>
        <taxon>Actinomycetota</taxon>
        <taxon>Actinomycetes</taxon>
        <taxon>Streptosporangiales</taxon>
        <taxon>Streptosporangiaceae</taxon>
        <taxon>Acrocarpospora</taxon>
    </lineage>
</organism>
<dbReference type="SUPFAM" id="SSF52540">
    <property type="entry name" value="P-loop containing nucleoside triphosphate hydrolases"/>
    <property type="match status" value="1"/>
</dbReference>
<accession>A0A5M3VUE3</accession>
<evidence type="ECO:0000313" key="5">
    <source>
        <dbReference type="EMBL" id="GES00196.1"/>
    </source>
</evidence>
<evidence type="ECO:0000256" key="2">
    <source>
        <dbReference type="ARBA" id="ARBA00022840"/>
    </source>
</evidence>
<dbReference type="GO" id="GO:0005737">
    <property type="term" value="C:cytoplasm"/>
    <property type="evidence" value="ECO:0007669"/>
    <property type="project" value="TreeGrafter"/>
</dbReference>
<sequence length="312" mass="32902">MCGVSIVVVTPHDLVGRDAELRDLTALLEGVKEGGGALVLSGAAGVGKSALLGAAMADAAARGARVLTVTGVFAEGQVPYEGLRRLLAGTGLAPDDLDGGPLRAAMAVLHRLSALAGELPVVLAVEDAHWLDEPSWEALAFVGRRLRSDAVVLLATLRDDADAQARLAASGLPMLTVPPVTDQAAAELVARVAPGLGIALRARVLVEAAGNPLALMEFAALASRQDQGVLASSRLPLTRGWNARTRRRSPRWPPTPGCWRSSPPSTRTTRSRRTRGPRPCWRARRSRPPRWPPRFGRGWSSPTPYGSGSGTR</sequence>
<feature type="compositionally biased region" description="Low complexity" evidence="3">
    <location>
        <begin position="293"/>
        <end position="306"/>
    </location>
</feature>
<dbReference type="InterPro" id="IPR041664">
    <property type="entry name" value="AAA_16"/>
</dbReference>
<dbReference type="EMBL" id="BLAD01000043">
    <property type="protein sequence ID" value="GES00196.1"/>
    <property type="molecule type" value="Genomic_DNA"/>
</dbReference>